<evidence type="ECO:0000256" key="6">
    <source>
        <dbReference type="ARBA" id="ARBA00023128"/>
    </source>
</evidence>
<sequence length="222" mass="23258">MMAGAGAGLCQVVATNPMEVLMITMQTRSAAGKHGPGLVGTVHSLGLRGLYRGVQAALARDIPFSMVFFGLNTSLKEHLAPRYQGALPIGAVFGIGILAGATAAALSTPLDVVKTRIQSGLCDQHGQPYHTVMNTLGRVVHRKGVRALWSGALPRMLIVGPLFGITLLFYEVQQRLARATHQQHGLAPATVLGAPLKSPSSLSATRRASHPLLLDGDGCSAQ</sequence>
<keyword evidence="5 10" id="KW-1133">Transmembrane helix</keyword>
<name>A0A7J7IJK8_9RHOD</name>
<dbReference type="EMBL" id="VWRR01000008">
    <property type="protein sequence ID" value="KAF6002944.1"/>
    <property type="molecule type" value="Genomic_DNA"/>
</dbReference>
<dbReference type="OrthoDB" id="2161at2759"/>
<reference evidence="11 12" key="1">
    <citation type="journal article" date="2020" name="J. Phycol.">
        <title>Comparative genome analysis reveals Cyanidiococcus gen. nov., a new extremophilic red algal genus sister to Cyanidioschyzon (Cyanidioschyzonaceae, Rhodophyta).</title>
        <authorList>
            <person name="Liu S.-L."/>
            <person name="Chiang Y.-R."/>
            <person name="Yoon H.S."/>
            <person name="Fu H.-Y."/>
        </authorList>
    </citation>
    <scope>NUCLEOTIDE SEQUENCE [LARGE SCALE GENOMIC DNA]</scope>
    <source>
        <strain evidence="11 12">THAL066</strain>
    </source>
</reference>
<dbReference type="GO" id="GO:0005743">
    <property type="term" value="C:mitochondrial inner membrane"/>
    <property type="evidence" value="ECO:0007669"/>
    <property type="project" value="UniProtKB-SubCell"/>
</dbReference>
<keyword evidence="12" id="KW-1185">Reference proteome</keyword>
<protein>
    <submittedName>
        <fullName evidence="11">Uncharacterized protein</fullName>
    </submittedName>
</protein>
<proteinExistence type="inferred from homology"/>
<evidence type="ECO:0000256" key="5">
    <source>
        <dbReference type="ARBA" id="ARBA00022989"/>
    </source>
</evidence>
<gene>
    <name evidence="11" type="ORF">F1559_001234</name>
</gene>
<organism evidence="11 12">
    <name type="scientific">Cyanidiococcus yangmingshanensis</name>
    <dbReference type="NCBI Taxonomy" id="2690220"/>
    <lineage>
        <taxon>Eukaryota</taxon>
        <taxon>Rhodophyta</taxon>
        <taxon>Bangiophyceae</taxon>
        <taxon>Cyanidiales</taxon>
        <taxon>Cyanidiaceae</taxon>
        <taxon>Cyanidiococcus</taxon>
    </lineage>
</organism>
<dbReference type="GO" id="GO:0022857">
    <property type="term" value="F:transmembrane transporter activity"/>
    <property type="evidence" value="ECO:0007669"/>
    <property type="project" value="TreeGrafter"/>
</dbReference>
<evidence type="ECO:0000256" key="9">
    <source>
        <dbReference type="RuleBase" id="RU000488"/>
    </source>
</evidence>
<dbReference type="AlphaFoldDB" id="A0A7J7IJK8"/>
<feature type="repeat" description="Solcar" evidence="8">
    <location>
        <begin position="1"/>
        <end position="78"/>
    </location>
</feature>
<dbReference type="PROSITE" id="PS50920">
    <property type="entry name" value="SOLCAR"/>
    <property type="match status" value="2"/>
</dbReference>
<dbReference type="Proteomes" id="UP000530660">
    <property type="component" value="Unassembled WGS sequence"/>
</dbReference>
<comment type="similarity">
    <text evidence="2 9">Belongs to the mitochondrial carrier (TC 2.A.29) family.</text>
</comment>
<evidence type="ECO:0000256" key="7">
    <source>
        <dbReference type="ARBA" id="ARBA00023136"/>
    </source>
</evidence>
<feature type="transmembrane region" description="Helical" evidence="10">
    <location>
        <begin position="152"/>
        <end position="170"/>
    </location>
</feature>
<dbReference type="PANTHER" id="PTHR45678">
    <property type="entry name" value="MITOCHONDRIAL 2-OXODICARBOXYLATE CARRIER 1-RELATED"/>
    <property type="match status" value="1"/>
</dbReference>
<dbReference type="SUPFAM" id="SSF103506">
    <property type="entry name" value="Mitochondrial carrier"/>
    <property type="match status" value="1"/>
</dbReference>
<keyword evidence="7 8" id="KW-0472">Membrane</keyword>
<evidence type="ECO:0000256" key="2">
    <source>
        <dbReference type="ARBA" id="ARBA00006375"/>
    </source>
</evidence>
<keyword evidence="9" id="KW-0813">Transport</keyword>
<comment type="subcellular location">
    <subcellularLocation>
        <location evidence="1">Mitochondrion inner membrane</location>
        <topology evidence="1">Multi-pass membrane protein</topology>
    </subcellularLocation>
</comment>
<accession>A0A7J7IJK8</accession>
<evidence type="ECO:0000256" key="1">
    <source>
        <dbReference type="ARBA" id="ARBA00004448"/>
    </source>
</evidence>
<feature type="repeat" description="Solcar" evidence="8">
    <location>
        <begin position="87"/>
        <end position="176"/>
    </location>
</feature>
<evidence type="ECO:0000256" key="3">
    <source>
        <dbReference type="ARBA" id="ARBA00022692"/>
    </source>
</evidence>
<dbReference type="Gene3D" id="1.50.40.10">
    <property type="entry name" value="Mitochondrial carrier domain"/>
    <property type="match status" value="1"/>
</dbReference>
<evidence type="ECO:0000313" key="11">
    <source>
        <dbReference type="EMBL" id="KAF6002944.1"/>
    </source>
</evidence>
<dbReference type="InterPro" id="IPR051028">
    <property type="entry name" value="Mito_Solute_Carrier"/>
</dbReference>
<dbReference type="InterPro" id="IPR018108">
    <property type="entry name" value="MCP_transmembrane"/>
</dbReference>
<comment type="caution">
    <text evidence="11">The sequence shown here is derived from an EMBL/GenBank/DDBJ whole genome shotgun (WGS) entry which is preliminary data.</text>
</comment>
<keyword evidence="4" id="KW-0999">Mitochondrion inner membrane</keyword>
<evidence type="ECO:0000313" key="12">
    <source>
        <dbReference type="Proteomes" id="UP000530660"/>
    </source>
</evidence>
<evidence type="ECO:0000256" key="8">
    <source>
        <dbReference type="PROSITE-ProRule" id="PRU00282"/>
    </source>
</evidence>
<dbReference type="Pfam" id="PF00153">
    <property type="entry name" value="Mito_carr"/>
    <property type="match status" value="2"/>
</dbReference>
<dbReference type="InterPro" id="IPR023395">
    <property type="entry name" value="MCP_dom_sf"/>
</dbReference>
<keyword evidence="3 8" id="KW-0812">Transmembrane</keyword>
<evidence type="ECO:0000256" key="10">
    <source>
        <dbReference type="SAM" id="Phobius"/>
    </source>
</evidence>
<keyword evidence="6" id="KW-0496">Mitochondrion</keyword>
<feature type="transmembrane region" description="Helical" evidence="10">
    <location>
        <begin position="87"/>
        <end position="106"/>
    </location>
</feature>
<evidence type="ECO:0000256" key="4">
    <source>
        <dbReference type="ARBA" id="ARBA00022792"/>
    </source>
</evidence>
<dbReference type="PANTHER" id="PTHR45678:SF15">
    <property type="entry name" value="MITOCHONDRIAL SUBSTRATE CARRIER FAMILY PROTEIN X"/>
    <property type="match status" value="1"/>
</dbReference>